<evidence type="ECO:0000313" key="2">
    <source>
        <dbReference type="EMBL" id="KAJ8020270.1"/>
    </source>
</evidence>
<accession>A0A9Q1BB82</accession>
<dbReference type="Proteomes" id="UP001152320">
    <property type="component" value="Chromosome 22"/>
</dbReference>
<dbReference type="EMBL" id="JAIZAY010000451">
    <property type="protein sequence ID" value="KAJ8018306.1"/>
    <property type="molecule type" value="Genomic_DNA"/>
</dbReference>
<evidence type="ECO:0000313" key="3">
    <source>
        <dbReference type="Proteomes" id="UP001152320"/>
    </source>
</evidence>
<proteinExistence type="predicted"/>
<dbReference type="EMBL" id="JAIZAY010000022">
    <property type="protein sequence ID" value="KAJ8020270.1"/>
    <property type="molecule type" value="Genomic_DNA"/>
</dbReference>
<organism evidence="2 3">
    <name type="scientific">Holothuria leucospilota</name>
    <name type="common">Black long sea cucumber</name>
    <name type="synonym">Mertensiothuria leucospilota</name>
    <dbReference type="NCBI Taxonomy" id="206669"/>
    <lineage>
        <taxon>Eukaryota</taxon>
        <taxon>Metazoa</taxon>
        <taxon>Echinodermata</taxon>
        <taxon>Eleutherozoa</taxon>
        <taxon>Echinozoa</taxon>
        <taxon>Holothuroidea</taxon>
        <taxon>Aspidochirotacea</taxon>
        <taxon>Aspidochirotida</taxon>
        <taxon>Holothuriidae</taxon>
        <taxon>Holothuria</taxon>
    </lineage>
</organism>
<reference evidence="2" key="1">
    <citation type="submission" date="2021-10" db="EMBL/GenBank/DDBJ databases">
        <title>Tropical sea cucumber genome reveals ecological adaptation and Cuvierian tubules defense mechanism.</title>
        <authorList>
            <person name="Chen T."/>
        </authorList>
    </citation>
    <scope>NUCLEOTIDE SEQUENCE</scope>
    <source>
        <strain evidence="2">Nanhai2018</strain>
        <tissue evidence="2">Muscle</tissue>
    </source>
</reference>
<gene>
    <name evidence="2" type="ORF">HOLleu_39822</name>
    <name evidence="1" type="ORF">HOLleu_43778</name>
</gene>
<keyword evidence="3" id="KW-1185">Reference proteome</keyword>
<evidence type="ECO:0000313" key="1">
    <source>
        <dbReference type="EMBL" id="KAJ8018306.1"/>
    </source>
</evidence>
<sequence>MWFTFSIVTNALMEIMSARPKLHSVSGLITINRQFAVNLNTTLFHFTLISQIMDLKTYTVVCYVEASNLIPNVNRTN</sequence>
<comment type="caution">
    <text evidence="2">The sequence shown here is derived from an EMBL/GenBank/DDBJ whole genome shotgun (WGS) entry which is preliminary data.</text>
</comment>
<protein>
    <submittedName>
        <fullName evidence="2">Uncharacterized protein</fullName>
    </submittedName>
</protein>
<name>A0A9Q1BB82_HOLLE</name>
<dbReference type="AlphaFoldDB" id="A0A9Q1BB82"/>